<dbReference type="EMBL" id="JARKIB010000043">
    <property type="protein sequence ID" value="KAJ7757897.1"/>
    <property type="molecule type" value="Genomic_DNA"/>
</dbReference>
<reference evidence="1" key="1">
    <citation type="submission" date="2023-03" db="EMBL/GenBank/DDBJ databases">
        <title>Massive genome expansion in bonnet fungi (Mycena s.s.) driven by repeated elements and novel gene families across ecological guilds.</title>
        <authorList>
            <consortium name="Lawrence Berkeley National Laboratory"/>
            <person name="Harder C.B."/>
            <person name="Miyauchi S."/>
            <person name="Viragh M."/>
            <person name="Kuo A."/>
            <person name="Thoen E."/>
            <person name="Andreopoulos B."/>
            <person name="Lu D."/>
            <person name="Skrede I."/>
            <person name="Drula E."/>
            <person name="Henrissat B."/>
            <person name="Morin E."/>
            <person name="Kohler A."/>
            <person name="Barry K."/>
            <person name="LaButti K."/>
            <person name="Morin E."/>
            <person name="Salamov A."/>
            <person name="Lipzen A."/>
            <person name="Mereny Z."/>
            <person name="Hegedus B."/>
            <person name="Baldrian P."/>
            <person name="Stursova M."/>
            <person name="Weitz H."/>
            <person name="Taylor A."/>
            <person name="Grigoriev I.V."/>
            <person name="Nagy L.G."/>
            <person name="Martin F."/>
            <person name="Kauserud H."/>
        </authorList>
    </citation>
    <scope>NUCLEOTIDE SEQUENCE</scope>
    <source>
        <strain evidence="1">CBHHK182m</strain>
    </source>
</reference>
<proteinExistence type="predicted"/>
<dbReference type="Proteomes" id="UP001215598">
    <property type="component" value="Unassembled WGS sequence"/>
</dbReference>
<accession>A0AAD7J641</accession>
<evidence type="ECO:0000313" key="1">
    <source>
        <dbReference type="EMBL" id="KAJ7757897.1"/>
    </source>
</evidence>
<dbReference type="PANTHER" id="PTHR33096">
    <property type="entry name" value="CXC2 DOMAIN-CONTAINING PROTEIN"/>
    <property type="match status" value="1"/>
</dbReference>
<protein>
    <submittedName>
        <fullName evidence="1">Uncharacterized protein</fullName>
    </submittedName>
</protein>
<gene>
    <name evidence="1" type="ORF">B0H16DRAFT_1314184</name>
</gene>
<dbReference type="AlphaFoldDB" id="A0AAD7J641"/>
<evidence type="ECO:0000313" key="2">
    <source>
        <dbReference type="Proteomes" id="UP001215598"/>
    </source>
</evidence>
<dbReference type="InterPro" id="IPR040521">
    <property type="entry name" value="KDZ"/>
</dbReference>
<name>A0AAD7J641_9AGAR</name>
<dbReference type="Pfam" id="PF18758">
    <property type="entry name" value="KDZ"/>
    <property type="match status" value="1"/>
</dbReference>
<organism evidence="1 2">
    <name type="scientific">Mycena metata</name>
    <dbReference type="NCBI Taxonomy" id="1033252"/>
    <lineage>
        <taxon>Eukaryota</taxon>
        <taxon>Fungi</taxon>
        <taxon>Dikarya</taxon>
        <taxon>Basidiomycota</taxon>
        <taxon>Agaricomycotina</taxon>
        <taxon>Agaricomycetes</taxon>
        <taxon>Agaricomycetidae</taxon>
        <taxon>Agaricales</taxon>
        <taxon>Marasmiineae</taxon>
        <taxon>Mycenaceae</taxon>
        <taxon>Mycena</taxon>
    </lineage>
</organism>
<keyword evidence="2" id="KW-1185">Reference proteome</keyword>
<feature type="non-terminal residue" evidence="1">
    <location>
        <position position="1"/>
    </location>
</feature>
<comment type="caution">
    <text evidence="1">The sequence shown here is derived from an EMBL/GenBank/DDBJ whole genome shotgun (WGS) entry which is preliminary data.</text>
</comment>
<sequence>KMWGIFDETGFFLALCRHGFVLLIADMIRSGELAKYGLAMCNAVMDAFGSDLGIGYDIGCGHETTIKNSPLGERAKKLNFKTLVGAFHGHAHNRLCQLKHLAIYVLGLGLEDMEGNERFFSQSNCLSRAVQYASVYHRRQSIAIYLAHMDTYETYANLSSFHVPCCMSPPLYLFFPHGYL</sequence>
<dbReference type="PANTHER" id="PTHR33096:SF1">
    <property type="entry name" value="CXC1-LIKE CYSTEINE CLUSTER ASSOCIATED WITH KDZ TRANSPOSASES DOMAIN-CONTAINING PROTEIN"/>
    <property type="match status" value="1"/>
</dbReference>